<feature type="domain" description="ClpX-type ZB" evidence="2">
    <location>
        <begin position="1"/>
        <end position="54"/>
    </location>
</feature>
<evidence type="ECO:0000313" key="4">
    <source>
        <dbReference type="Proteomes" id="UP000324701"/>
    </source>
</evidence>
<name>A0A5B1BPG9_MYCSI</name>
<protein>
    <recommendedName>
        <fullName evidence="2">ClpX-type ZB domain-containing protein</fullName>
    </recommendedName>
</protein>
<reference evidence="3 4" key="1">
    <citation type="submission" date="2019-09" db="EMBL/GenBank/DDBJ databases">
        <title>Report of infection by Mycobacterium simiae a patient suffering from pulmonary tuberculosis.</title>
        <authorList>
            <person name="Mohanty P.S."/>
            <person name="Bansal A.K."/>
            <person name="Singh H."/>
            <person name="Sharma S."/>
            <person name="Patil S.A."/>
            <person name="Upadhaya P."/>
            <person name="Singh P.K."/>
            <person name="Kumar D."/>
            <person name="Kumar S."/>
            <person name="Singh R.K."/>
            <person name="Chaudhary B."/>
        </authorList>
    </citation>
    <scope>NUCLEOTIDE SEQUENCE [LARGE SCALE GENOMIC DNA]</scope>
    <source>
        <strain evidence="3 4">JAL-560-SIM</strain>
    </source>
</reference>
<dbReference type="RefSeq" id="WP_149653559.1">
    <property type="nucleotide sequence ID" value="NZ_VTZN01000037.1"/>
</dbReference>
<evidence type="ECO:0000259" key="2">
    <source>
        <dbReference type="PROSITE" id="PS51902"/>
    </source>
</evidence>
<dbReference type="Pfam" id="PF06689">
    <property type="entry name" value="zf-C4_ClpX"/>
    <property type="match status" value="1"/>
</dbReference>
<organism evidence="3 4">
    <name type="scientific">Mycobacterium simiae</name>
    <name type="common">Mycobacterium habana</name>
    <dbReference type="NCBI Taxonomy" id="1784"/>
    <lineage>
        <taxon>Bacteria</taxon>
        <taxon>Bacillati</taxon>
        <taxon>Actinomycetota</taxon>
        <taxon>Actinomycetes</taxon>
        <taxon>Mycobacteriales</taxon>
        <taxon>Mycobacteriaceae</taxon>
        <taxon>Mycobacterium</taxon>
        <taxon>Mycobacterium simiae complex</taxon>
    </lineage>
</organism>
<keyword evidence="4" id="KW-1185">Reference proteome</keyword>
<proteinExistence type="inferred from homology"/>
<dbReference type="AlphaFoldDB" id="A0A5B1BPG9"/>
<dbReference type="PROSITE" id="PS51902">
    <property type="entry name" value="CLPX_ZB"/>
    <property type="match status" value="1"/>
</dbReference>
<dbReference type="GO" id="GO:0008270">
    <property type="term" value="F:zinc ion binding"/>
    <property type="evidence" value="ECO:0007669"/>
    <property type="project" value="UniProtKB-UniRule"/>
</dbReference>
<dbReference type="InterPro" id="IPR059188">
    <property type="entry name" value="Znf_CLPX-like"/>
</dbReference>
<feature type="binding site" evidence="1">
    <location>
        <position position="16"/>
    </location>
    <ligand>
        <name>Zn(2+)</name>
        <dbReference type="ChEBI" id="CHEBI:29105"/>
    </ligand>
</feature>
<dbReference type="SMART" id="SM00994">
    <property type="entry name" value="zf-C4_ClpX"/>
    <property type="match status" value="1"/>
</dbReference>
<comment type="caution">
    <text evidence="3">The sequence shown here is derived from an EMBL/GenBank/DDBJ whole genome shotgun (WGS) entry which is preliminary data.</text>
</comment>
<dbReference type="Gene3D" id="6.20.220.10">
    <property type="entry name" value="ClpX chaperone, C4-type zinc finger domain"/>
    <property type="match status" value="1"/>
</dbReference>
<comment type="similarity">
    <text evidence="1">Belongs to the ClpX chaperone family.</text>
</comment>
<keyword evidence="1" id="KW-0479">Metal-binding</keyword>
<evidence type="ECO:0000313" key="3">
    <source>
        <dbReference type="EMBL" id="KAA1250648.1"/>
    </source>
</evidence>
<feature type="binding site" evidence="1">
    <location>
        <position position="35"/>
    </location>
    <ligand>
        <name>Zn(2+)</name>
        <dbReference type="ChEBI" id="CHEBI:29105"/>
    </ligand>
</feature>
<evidence type="ECO:0000256" key="1">
    <source>
        <dbReference type="PROSITE-ProRule" id="PRU01250"/>
    </source>
</evidence>
<dbReference type="GO" id="GO:0051082">
    <property type="term" value="F:unfolded protein binding"/>
    <property type="evidence" value="ECO:0007669"/>
    <property type="project" value="UniProtKB-UniRule"/>
</dbReference>
<sequence>MCTRVKPAAQIWCSFCGKSNTEVDKLVAGPGVHICNECVAVADGIMEKHADKPAQLRLPVWESMTDKQMLSHIPRMAIVARQVETDLRSWVLELRRRGVTWSAIGRALGIARQSAWERFSGDG</sequence>
<dbReference type="GO" id="GO:0006457">
    <property type="term" value="P:protein folding"/>
    <property type="evidence" value="ECO:0007669"/>
    <property type="project" value="UniProtKB-UniRule"/>
</dbReference>
<dbReference type="Proteomes" id="UP000324701">
    <property type="component" value="Unassembled WGS sequence"/>
</dbReference>
<feature type="binding site" evidence="1">
    <location>
        <position position="38"/>
    </location>
    <ligand>
        <name>Zn(2+)</name>
        <dbReference type="ChEBI" id="CHEBI:29105"/>
    </ligand>
</feature>
<feature type="binding site" evidence="1">
    <location>
        <position position="13"/>
    </location>
    <ligand>
        <name>Zn(2+)</name>
        <dbReference type="ChEBI" id="CHEBI:29105"/>
    </ligand>
</feature>
<keyword evidence="1" id="KW-0862">Zinc</keyword>
<dbReference type="GO" id="GO:0046983">
    <property type="term" value="F:protein dimerization activity"/>
    <property type="evidence" value="ECO:0007669"/>
    <property type="project" value="UniProtKB-UniRule"/>
</dbReference>
<gene>
    <name evidence="3" type="ORF">F0Q45_08705</name>
</gene>
<keyword evidence="1" id="KW-0143">Chaperone</keyword>
<dbReference type="EMBL" id="VTZN01000037">
    <property type="protein sequence ID" value="KAA1250648.1"/>
    <property type="molecule type" value="Genomic_DNA"/>
</dbReference>
<dbReference type="OrthoDB" id="9812570at2"/>
<dbReference type="InterPro" id="IPR038366">
    <property type="entry name" value="Znf_CppX_C4_sf"/>
</dbReference>
<dbReference type="InterPro" id="IPR010603">
    <property type="entry name" value="Znf_CppX_C4"/>
</dbReference>
<dbReference type="SUPFAM" id="SSF57716">
    <property type="entry name" value="Glucocorticoid receptor-like (DNA-binding domain)"/>
    <property type="match status" value="1"/>
</dbReference>
<accession>A0A5B1BPG9</accession>